<evidence type="ECO:0000313" key="3">
    <source>
        <dbReference type="EMBL" id="PGH29818.1"/>
    </source>
</evidence>
<feature type="compositionally biased region" description="Basic and acidic residues" evidence="1">
    <location>
        <begin position="322"/>
        <end position="334"/>
    </location>
</feature>
<proteinExistence type="predicted"/>
<feature type="region of interest" description="Disordered" evidence="1">
    <location>
        <begin position="15"/>
        <end position="37"/>
    </location>
</feature>
<dbReference type="PROSITE" id="PS50011">
    <property type="entry name" value="PROTEIN_KINASE_DOM"/>
    <property type="match status" value="1"/>
</dbReference>
<organism evidence="3 4">
    <name type="scientific">[Emmonsia] crescens</name>
    <dbReference type="NCBI Taxonomy" id="73230"/>
    <lineage>
        <taxon>Eukaryota</taxon>
        <taxon>Fungi</taxon>
        <taxon>Dikarya</taxon>
        <taxon>Ascomycota</taxon>
        <taxon>Pezizomycotina</taxon>
        <taxon>Eurotiomycetes</taxon>
        <taxon>Eurotiomycetidae</taxon>
        <taxon>Onygenales</taxon>
        <taxon>Ajellomycetaceae</taxon>
        <taxon>Emergomyces</taxon>
    </lineage>
</organism>
<dbReference type="InterPro" id="IPR011009">
    <property type="entry name" value="Kinase-like_dom_sf"/>
</dbReference>
<dbReference type="GO" id="GO:0004672">
    <property type="term" value="F:protein kinase activity"/>
    <property type="evidence" value="ECO:0007669"/>
    <property type="project" value="InterPro"/>
</dbReference>
<dbReference type="AlphaFoldDB" id="A0A2B7Z9J2"/>
<dbReference type="InterPro" id="IPR052396">
    <property type="entry name" value="Meiotic_Drive_Suppr_Kinase"/>
</dbReference>
<dbReference type="EMBL" id="PDND01000210">
    <property type="protein sequence ID" value="PGH29818.1"/>
    <property type="molecule type" value="Genomic_DNA"/>
</dbReference>
<dbReference type="SUPFAM" id="SSF56112">
    <property type="entry name" value="Protein kinase-like (PK-like)"/>
    <property type="match status" value="1"/>
</dbReference>
<evidence type="ECO:0000256" key="1">
    <source>
        <dbReference type="SAM" id="MobiDB-lite"/>
    </source>
</evidence>
<reference evidence="3 4" key="1">
    <citation type="submission" date="2017-10" db="EMBL/GenBank/DDBJ databases">
        <title>Comparative genomics in systemic dimorphic fungi from Ajellomycetaceae.</title>
        <authorList>
            <person name="Munoz J.F."/>
            <person name="Mcewen J.G."/>
            <person name="Clay O.K."/>
            <person name="Cuomo C.A."/>
        </authorList>
    </citation>
    <scope>NUCLEOTIDE SEQUENCE [LARGE SCALE GENOMIC DNA]</scope>
    <source>
        <strain evidence="3 4">UAMH4076</strain>
    </source>
</reference>
<dbReference type="PANTHER" id="PTHR37171:SF1">
    <property type="entry name" value="SERINE_THREONINE-PROTEIN KINASE YRZF-RELATED"/>
    <property type="match status" value="1"/>
</dbReference>
<evidence type="ECO:0000259" key="2">
    <source>
        <dbReference type="PROSITE" id="PS50011"/>
    </source>
</evidence>
<keyword evidence="4" id="KW-1185">Reference proteome</keyword>
<dbReference type="PANTHER" id="PTHR37171">
    <property type="entry name" value="SERINE/THREONINE-PROTEIN KINASE YRZF-RELATED"/>
    <property type="match status" value="1"/>
</dbReference>
<comment type="caution">
    <text evidence="3">The sequence shown here is derived from an EMBL/GenBank/DDBJ whole genome shotgun (WGS) entry which is preliminary data.</text>
</comment>
<dbReference type="VEuPathDB" id="FungiDB:EMCG_05601"/>
<evidence type="ECO:0000313" key="4">
    <source>
        <dbReference type="Proteomes" id="UP000226031"/>
    </source>
</evidence>
<sequence length="549" mass="60434">MSTFLDYYNAPPTGQPVLGAPGSSTTAPMNPANPPSEERLPRHIILDQNMCNQLLTFARNHLITAPAPPLSLNLVHQYVQRSIDRGVVGDETVNIDLSMVLFQYVAEFVTSADHLPSNDIRIVSCDNEGGVRPNRKIRRTGTDWIIVEHKSVAAYDAHCSQIKNLARGEGTEIIASSHETGARSIILKLGKHMIDANCRWGILMGGYEFMVFFMNVVIHNNNNYYQMVVSDNHSILTSPGQLQPLPEPCLISVAIALLLGNNPAASYTNPPTACIVTEYVGSRQSRRTRNTGGGNQPKRAKRGGPASRHSQARTTAGTRAHVHQEMDRSNQHSKHDYALLSFPNSGRPDRQLALKRISAQKAWDVVLNGNSSDLPATAPEGEITYRTDTVVEEPLCLLAMDKLGAGICGIAYDSLLVSGTSEEPCAIKVNEHDFPSFVREVEVYERLQGKTFIPRCYGSFAGMWVSEPLGVLVLELLETGFKSFNDMTTYQKHQALACLEQLHDEGYHHGDVRASNFGLRNGKVAVLDFTHAERCDTPRTCGNWEGVAC</sequence>
<name>A0A2B7Z9J2_9EURO</name>
<feature type="domain" description="Protein kinase" evidence="2">
    <location>
        <begin position="397"/>
        <end position="549"/>
    </location>
</feature>
<protein>
    <recommendedName>
        <fullName evidence="2">Protein kinase domain-containing protein</fullName>
    </recommendedName>
</protein>
<dbReference type="InterPro" id="IPR000719">
    <property type="entry name" value="Prot_kinase_dom"/>
</dbReference>
<feature type="region of interest" description="Disordered" evidence="1">
    <location>
        <begin position="279"/>
        <end position="334"/>
    </location>
</feature>
<accession>A0A2B7Z9J2</accession>
<dbReference type="GO" id="GO:0005524">
    <property type="term" value="F:ATP binding"/>
    <property type="evidence" value="ECO:0007669"/>
    <property type="project" value="InterPro"/>
</dbReference>
<dbReference type="Gene3D" id="1.10.510.10">
    <property type="entry name" value="Transferase(Phosphotransferase) domain 1"/>
    <property type="match status" value="1"/>
</dbReference>
<feature type="compositionally biased region" description="Polar residues" evidence="1">
    <location>
        <begin position="308"/>
        <end position="317"/>
    </location>
</feature>
<gene>
    <name evidence="3" type="ORF">GX50_07426</name>
</gene>
<dbReference type="Proteomes" id="UP000226031">
    <property type="component" value="Unassembled WGS sequence"/>
</dbReference>